<evidence type="ECO:0000313" key="20">
    <source>
        <dbReference type="Proteomes" id="UP001318040"/>
    </source>
</evidence>
<keyword evidence="9" id="KW-0276">Fatty acid metabolism</keyword>
<dbReference type="InterPro" id="IPR036249">
    <property type="entry name" value="Thioredoxin-like_sf"/>
</dbReference>
<keyword evidence="8" id="KW-0812">Transmembrane</keyword>
<evidence type="ECO:0000256" key="16">
    <source>
        <dbReference type="ARBA" id="ARBA00023931"/>
    </source>
</evidence>
<dbReference type="RefSeq" id="XP_032832228.1">
    <property type="nucleotide sequence ID" value="XM_032976337.1"/>
</dbReference>
<dbReference type="Pfam" id="PF13417">
    <property type="entry name" value="GST_N_3"/>
    <property type="match status" value="1"/>
</dbReference>
<dbReference type="PANTHER" id="PTHR12782">
    <property type="entry name" value="MICROSOMAL PROSTAGLANDIN E SYNTHASE-2"/>
    <property type="match status" value="1"/>
</dbReference>
<comment type="similarity">
    <text evidence="2">Belongs to the GST superfamily.</text>
</comment>
<dbReference type="PROSITE" id="PS51354">
    <property type="entry name" value="GLUTAREDOXIN_2"/>
    <property type="match status" value="1"/>
</dbReference>
<evidence type="ECO:0000256" key="17">
    <source>
        <dbReference type="ARBA" id="ARBA00031041"/>
    </source>
</evidence>
<evidence type="ECO:0000256" key="13">
    <source>
        <dbReference type="ARBA" id="ARBA00023160"/>
    </source>
</evidence>
<dbReference type="PROSITE" id="PS00195">
    <property type="entry name" value="GLUTAREDOXIN_1"/>
    <property type="match status" value="1"/>
</dbReference>
<keyword evidence="7" id="KW-0643">Prostaglandin biosynthesis</keyword>
<dbReference type="InterPro" id="IPR040079">
    <property type="entry name" value="Glutathione_S-Trfase"/>
</dbReference>
<dbReference type="SFLD" id="SFLDG01203">
    <property type="entry name" value="Prostaglandin_E_synthase_like1"/>
    <property type="match status" value="1"/>
</dbReference>
<evidence type="ECO:0000256" key="1">
    <source>
        <dbReference type="ARBA" id="ARBA00004702"/>
    </source>
</evidence>
<dbReference type="InterPro" id="IPR034335">
    <property type="entry name" value="PGES2_C"/>
</dbReference>
<keyword evidence="10" id="KW-1133">Transmembrane helix</keyword>
<evidence type="ECO:0000313" key="21">
    <source>
        <dbReference type="RefSeq" id="XP_032832228.1"/>
    </source>
</evidence>
<dbReference type="CDD" id="cd03197">
    <property type="entry name" value="GST_C_mPGES2"/>
    <property type="match status" value="1"/>
</dbReference>
<keyword evidence="12" id="KW-0472">Membrane</keyword>
<dbReference type="FunFam" id="1.20.1050.10:FF:000028">
    <property type="entry name" value="Prostaglandin E synthase 2"/>
    <property type="match status" value="1"/>
</dbReference>
<dbReference type="CTD" id="80142"/>
<comment type="subcellular location">
    <subcellularLocation>
        <location evidence="18">Endomembrane system</location>
        <topology evidence="18">Single-pass membrane protein</topology>
    </subcellularLocation>
</comment>
<evidence type="ECO:0000256" key="2">
    <source>
        <dbReference type="ARBA" id="ARBA00007409"/>
    </source>
</evidence>
<dbReference type="Gene3D" id="1.20.1050.10">
    <property type="match status" value="1"/>
</dbReference>
<dbReference type="SFLD" id="SFLDG01182">
    <property type="entry name" value="Prostaglandin_E_synthase_like"/>
    <property type="match status" value="1"/>
</dbReference>
<dbReference type="Proteomes" id="UP001318040">
    <property type="component" value="Chromosome 59"/>
</dbReference>
<dbReference type="PROSITE" id="PS50404">
    <property type="entry name" value="GST_NTER"/>
    <property type="match status" value="1"/>
</dbReference>
<comment type="catalytic activity">
    <reaction evidence="16">
        <text>prostaglandin H2 = prostaglandin E2</text>
        <dbReference type="Rhea" id="RHEA:12893"/>
        <dbReference type="ChEBI" id="CHEBI:57405"/>
        <dbReference type="ChEBI" id="CHEBI:606564"/>
        <dbReference type="EC" id="5.3.99.3"/>
    </reaction>
    <physiologicalReaction direction="left-to-right" evidence="16">
        <dbReference type="Rhea" id="RHEA:12894"/>
    </physiologicalReaction>
</comment>
<keyword evidence="14" id="KW-0413">Isomerase</keyword>
<keyword evidence="11" id="KW-0443">Lipid metabolism</keyword>
<evidence type="ECO:0000256" key="7">
    <source>
        <dbReference type="ARBA" id="ARBA00022585"/>
    </source>
</evidence>
<dbReference type="GO" id="GO:0005739">
    <property type="term" value="C:mitochondrion"/>
    <property type="evidence" value="ECO:0007669"/>
    <property type="project" value="TreeGrafter"/>
</dbReference>
<evidence type="ECO:0000256" key="14">
    <source>
        <dbReference type="ARBA" id="ARBA00023235"/>
    </source>
</evidence>
<dbReference type="AlphaFoldDB" id="A0AAJ7U9A2"/>
<sequence>MASVAAASFAARRAALATALRARSPRRLLLLPLLAPPCRGLALRATLGGGWSRGGDGGRGGGQGGWGRGSGWLLGAACSALTLLGAGAAWRLQGAARAEPEESEGAPKLTLYQYQTCPFCSKVRAFLDYHGLPYRLVEVNPVMRHEIAFSSYRKVPIVIVADAGGSDSPVQLNDSSYIISILKTLLISKGSGRGLEEVLTLYPEVRHEDERGKEVVEHGNKYWVMLPEGVDVTHFYASEKARQEETKWRRWVDNHLVHLISPNVYRSPREALASFDYIVRVGKFGSVEGVFAKYCGAAAMFLVSKRLKRKHHMQEDVRQDLYQAANEWVRALGKERPFMGGQSPNLADLAVFGVLRVMEGLQAFDDVMANTKLGPWYERTQQAIGQQRGRA</sequence>
<dbReference type="EC" id="5.3.99.3" evidence="3"/>
<keyword evidence="20" id="KW-1185">Reference proteome</keyword>
<dbReference type="InterPro" id="IPR034334">
    <property type="entry name" value="PGES2"/>
</dbReference>
<dbReference type="GO" id="GO:0050220">
    <property type="term" value="F:prostaglandin-E synthase activity"/>
    <property type="evidence" value="ECO:0007669"/>
    <property type="project" value="UniProtKB-EC"/>
</dbReference>
<dbReference type="SFLD" id="SFLDS00019">
    <property type="entry name" value="Glutathione_Transferase_(cytos"/>
    <property type="match status" value="1"/>
</dbReference>
<dbReference type="InterPro" id="IPR036282">
    <property type="entry name" value="Glutathione-S-Trfase_C_sf"/>
</dbReference>
<dbReference type="InterPro" id="IPR004045">
    <property type="entry name" value="Glutathione_S-Trfase_N"/>
</dbReference>
<dbReference type="Gene3D" id="6.20.200.30">
    <property type="match status" value="1"/>
</dbReference>
<gene>
    <name evidence="21" type="primary">PTGES2</name>
</gene>
<evidence type="ECO:0000256" key="8">
    <source>
        <dbReference type="ARBA" id="ARBA00022692"/>
    </source>
</evidence>
<dbReference type="GO" id="GO:0001516">
    <property type="term" value="P:prostaglandin biosynthetic process"/>
    <property type="evidence" value="ECO:0007669"/>
    <property type="project" value="UniProtKB-KW"/>
</dbReference>
<comment type="catalytic activity">
    <reaction evidence="15">
        <text>prostaglandin H2 = (12S)-hydroxy-(5Z,8E,10E)-heptadecatrienoate + malonaldehyde</text>
        <dbReference type="Rhea" id="RHEA:48644"/>
        <dbReference type="ChEBI" id="CHEBI:57405"/>
        <dbReference type="ChEBI" id="CHEBI:90694"/>
        <dbReference type="ChEBI" id="CHEBI:566274"/>
    </reaction>
    <physiologicalReaction direction="left-to-right" evidence="15">
        <dbReference type="Rhea" id="RHEA:48645"/>
    </physiologicalReaction>
</comment>
<evidence type="ECO:0000256" key="18">
    <source>
        <dbReference type="ARBA" id="ARBA00037847"/>
    </source>
</evidence>
<dbReference type="KEGG" id="pmrn:116955318"/>
<feature type="domain" description="GST N-terminal" evidence="19">
    <location>
        <begin position="107"/>
        <end position="203"/>
    </location>
</feature>
<evidence type="ECO:0000256" key="9">
    <source>
        <dbReference type="ARBA" id="ARBA00022832"/>
    </source>
</evidence>
<comment type="pathway">
    <text evidence="1">Lipid metabolism; prostaglandin biosynthesis.</text>
</comment>
<evidence type="ECO:0000256" key="6">
    <source>
        <dbReference type="ARBA" id="ARBA00022516"/>
    </source>
</evidence>
<accession>A0AAJ7U9A2</accession>
<evidence type="ECO:0000256" key="15">
    <source>
        <dbReference type="ARBA" id="ARBA00023930"/>
    </source>
</evidence>
<evidence type="ECO:0000256" key="11">
    <source>
        <dbReference type="ARBA" id="ARBA00023098"/>
    </source>
</evidence>
<dbReference type="CDD" id="cd03040">
    <property type="entry name" value="GST_N_mPGES2"/>
    <property type="match status" value="1"/>
</dbReference>
<keyword evidence="6" id="KW-0444">Lipid biosynthesis</keyword>
<dbReference type="Gene3D" id="3.40.30.10">
    <property type="entry name" value="Glutaredoxin"/>
    <property type="match status" value="1"/>
</dbReference>
<dbReference type="PANTHER" id="PTHR12782:SF5">
    <property type="entry name" value="PROSTAGLANDIN E SYNTHASE 2"/>
    <property type="match status" value="1"/>
</dbReference>
<dbReference type="SUPFAM" id="SSF47616">
    <property type="entry name" value="GST C-terminal domain-like"/>
    <property type="match status" value="1"/>
</dbReference>
<keyword evidence="5" id="KW-0644">Prostaglandin metabolism</keyword>
<proteinExistence type="inferred from homology"/>
<evidence type="ECO:0000256" key="12">
    <source>
        <dbReference type="ARBA" id="ARBA00023136"/>
    </source>
</evidence>
<protein>
    <recommendedName>
        <fullName evidence="4">Prostaglandin E synthase 2</fullName>
        <ecNumber evidence="3">5.3.99.3</ecNumber>
    </recommendedName>
    <alternativeName>
        <fullName evidence="17">Microsomal prostaglandin E synthase 2</fullName>
    </alternativeName>
</protein>
<dbReference type="SUPFAM" id="SSF52833">
    <property type="entry name" value="Thioredoxin-like"/>
    <property type="match status" value="1"/>
</dbReference>
<dbReference type="GO" id="GO:0012505">
    <property type="term" value="C:endomembrane system"/>
    <property type="evidence" value="ECO:0007669"/>
    <property type="project" value="UniProtKB-SubCell"/>
</dbReference>
<reference evidence="21" key="1">
    <citation type="submission" date="2025-08" db="UniProtKB">
        <authorList>
            <consortium name="RefSeq"/>
        </authorList>
    </citation>
    <scope>IDENTIFICATION</scope>
    <source>
        <tissue evidence="21">Sperm</tissue>
    </source>
</reference>
<evidence type="ECO:0000259" key="19">
    <source>
        <dbReference type="PROSITE" id="PS50404"/>
    </source>
</evidence>
<evidence type="ECO:0000256" key="3">
    <source>
        <dbReference type="ARBA" id="ARBA00012203"/>
    </source>
</evidence>
<dbReference type="InterPro" id="IPR011767">
    <property type="entry name" value="GLR_AS"/>
</dbReference>
<evidence type="ECO:0000256" key="10">
    <source>
        <dbReference type="ARBA" id="ARBA00022989"/>
    </source>
</evidence>
<evidence type="ECO:0000256" key="5">
    <source>
        <dbReference type="ARBA" id="ARBA00022501"/>
    </source>
</evidence>
<keyword evidence="13" id="KW-0275">Fatty acid biosynthesis</keyword>
<evidence type="ECO:0000256" key="4">
    <source>
        <dbReference type="ARBA" id="ARBA00019474"/>
    </source>
</evidence>
<organism evidence="20 21">
    <name type="scientific">Petromyzon marinus</name>
    <name type="common">Sea lamprey</name>
    <dbReference type="NCBI Taxonomy" id="7757"/>
    <lineage>
        <taxon>Eukaryota</taxon>
        <taxon>Metazoa</taxon>
        <taxon>Chordata</taxon>
        <taxon>Craniata</taxon>
        <taxon>Vertebrata</taxon>
        <taxon>Cyclostomata</taxon>
        <taxon>Hyperoartia</taxon>
        <taxon>Petromyzontiformes</taxon>
        <taxon>Petromyzontidae</taxon>
        <taxon>Petromyzon</taxon>
    </lineage>
</organism>
<name>A0AAJ7U9A2_PETMA</name>